<gene>
    <name evidence="1" type="ORF">L2E82_08077</name>
</gene>
<reference evidence="2" key="1">
    <citation type="journal article" date="2022" name="Mol. Ecol. Resour.">
        <title>The genomes of chicory, endive, great burdock and yacon provide insights into Asteraceae palaeo-polyploidization history and plant inulin production.</title>
        <authorList>
            <person name="Fan W."/>
            <person name="Wang S."/>
            <person name="Wang H."/>
            <person name="Wang A."/>
            <person name="Jiang F."/>
            <person name="Liu H."/>
            <person name="Zhao H."/>
            <person name="Xu D."/>
            <person name="Zhang Y."/>
        </authorList>
    </citation>
    <scope>NUCLEOTIDE SEQUENCE [LARGE SCALE GENOMIC DNA]</scope>
    <source>
        <strain evidence="2">cv. Punajuju</strain>
    </source>
</reference>
<evidence type="ECO:0000313" key="2">
    <source>
        <dbReference type="Proteomes" id="UP001055811"/>
    </source>
</evidence>
<dbReference type="EMBL" id="CM042010">
    <property type="protein sequence ID" value="KAI3778694.1"/>
    <property type="molecule type" value="Genomic_DNA"/>
</dbReference>
<organism evidence="1 2">
    <name type="scientific">Cichorium intybus</name>
    <name type="common">Chicory</name>
    <dbReference type="NCBI Taxonomy" id="13427"/>
    <lineage>
        <taxon>Eukaryota</taxon>
        <taxon>Viridiplantae</taxon>
        <taxon>Streptophyta</taxon>
        <taxon>Embryophyta</taxon>
        <taxon>Tracheophyta</taxon>
        <taxon>Spermatophyta</taxon>
        <taxon>Magnoliopsida</taxon>
        <taxon>eudicotyledons</taxon>
        <taxon>Gunneridae</taxon>
        <taxon>Pentapetalae</taxon>
        <taxon>asterids</taxon>
        <taxon>campanulids</taxon>
        <taxon>Asterales</taxon>
        <taxon>Asteraceae</taxon>
        <taxon>Cichorioideae</taxon>
        <taxon>Cichorieae</taxon>
        <taxon>Cichoriinae</taxon>
        <taxon>Cichorium</taxon>
    </lineage>
</organism>
<dbReference type="Proteomes" id="UP001055811">
    <property type="component" value="Linkage Group LG02"/>
</dbReference>
<sequence length="427" mass="47831">MEPLKLLVIDEAAQMKESEAIIPLQIPGMRHAILIGDECQLPATVKSNVSRACGFGRSLFERLSSLGHSKHLLNVQYRMHPRISFFPNWKFYQNQILDAENVTCNSYGRQYLPGPMFGSYSFINIVGGREEGDDVGSKRNMVEVLVVIKIVQKLYKEWNWSKKKLSIGVVSPYAAQVVSIEEKLRYKYEKCDGFSITVKSIDGFQGGEEDIIILSTVRSNSHGSVGFISSPQRTNVALTRARHCLWILGNERTLACSDSIWKDLVRDARNRDCLFDADADECFKKIIIDAKKEIESLNDMVKGKNMILKGKEKQSSSKNTQDVKINTKGKGKSKKNIDSNSLNTFTTVLVDGKQCVREATTLLRANSACNELKPPRSEIVTVNTARNELKPPPEFDTRIKTFDVMKGGSILGLAVALFVGIRIWGKT</sequence>
<proteinExistence type="predicted"/>
<keyword evidence="2" id="KW-1185">Reference proteome</keyword>
<protein>
    <submittedName>
        <fullName evidence="1">Uncharacterized protein</fullName>
    </submittedName>
</protein>
<reference evidence="1 2" key="2">
    <citation type="journal article" date="2022" name="Mol. Ecol. Resour.">
        <title>The genomes of chicory, endive, great burdock and yacon provide insights into Asteraceae paleo-polyploidization history and plant inulin production.</title>
        <authorList>
            <person name="Fan W."/>
            <person name="Wang S."/>
            <person name="Wang H."/>
            <person name="Wang A."/>
            <person name="Jiang F."/>
            <person name="Liu H."/>
            <person name="Zhao H."/>
            <person name="Xu D."/>
            <person name="Zhang Y."/>
        </authorList>
    </citation>
    <scope>NUCLEOTIDE SEQUENCE [LARGE SCALE GENOMIC DNA]</scope>
    <source>
        <strain evidence="2">cv. Punajuju</strain>
        <tissue evidence="1">Leaves</tissue>
    </source>
</reference>
<evidence type="ECO:0000313" key="1">
    <source>
        <dbReference type="EMBL" id="KAI3778694.1"/>
    </source>
</evidence>
<name>A0ACB9G590_CICIN</name>
<comment type="caution">
    <text evidence="1">The sequence shown here is derived from an EMBL/GenBank/DDBJ whole genome shotgun (WGS) entry which is preliminary data.</text>
</comment>
<accession>A0ACB9G590</accession>